<dbReference type="AlphaFoldDB" id="A0A6A6V5C1"/>
<dbReference type="PANTHER" id="PTHR34071">
    <property type="entry name" value="5-NITROIMIDAZOLE ANTIBIOTICS RESISTANCE PROTEIN, NIMA-FAMILY-RELATED PROTEIN-RELATED"/>
    <property type="match status" value="1"/>
</dbReference>
<dbReference type="InterPro" id="IPR012349">
    <property type="entry name" value="Split_barrel_FMN-bd"/>
</dbReference>
<accession>A0A6A6V5C1</accession>
<organism evidence="1 2">
    <name type="scientific">Sporormia fimetaria CBS 119925</name>
    <dbReference type="NCBI Taxonomy" id="1340428"/>
    <lineage>
        <taxon>Eukaryota</taxon>
        <taxon>Fungi</taxon>
        <taxon>Dikarya</taxon>
        <taxon>Ascomycota</taxon>
        <taxon>Pezizomycotina</taxon>
        <taxon>Dothideomycetes</taxon>
        <taxon>Pleosporomycetidae</taxon>
        <taxon>Pleosporales</taxon>
        <taxon>Sporormiaceae</taxon>
        <taxon>Sporormia</taxon>
    </lineage>
</organism>
<evidence type="ECO:0000313" key="2">
    <source>
        <dbReference type="Proteomes" id="UP000799440"/>
    </source>
</evidence>
<dbReference type="SUPFAM" id="SSF50475">
    <property type="entry name" value="FMN-binding split barrel"/>
    <property type="match status" value="1"/>
</dbReference>
<dbReference type="EMBL" id="MU006583">
    <property type="protein sequence ID" value="KAF2745263.1"/>
    <property type="molecule type" value="Genomic_DNA"/>
</dbReference>
<evidence type="ECO:0000313" key="1">
    <source>
        <dbReference type="EMBL" id="KAF2745263.1"/>
    </source>
</evidence>
<protein>
    <submittedName>
        <fullName evidence="1">5-nitroimidazole antibiotic resistance protein</fullName>
    </submittedName>
</protein>
<keyword evidence="2" id="KW-1185">Reference proteome</keyword>
<name>A0A6A6V5C1_9PLEO</name>
<dbReference type="PANTHER" id="PTHR34071:SF2">
    <property type="entry name" value="FLAVIN-NUCLEOTIDE-BINDING PROTEIN"/>
    <property type="match status" value="1"/>
</dbReference>
<gene>
    <name evidence="1" type="ORF">M011DRAFT_495723</name>
</gene>
<sequence length="264" mass="29487">MTEQAYAKTPTNTVKRLGNRGHYDFETIHTIINKCPVLHVSFNDPDNPFPVVLPMIGCTGDFTNQNVDAAASPQDIYIHGYVSARLFRCGGAAKDQDDQGLPITVAATYLDGLVLSLTPFHNSCNYRSAVCYGYATLVPPSSPEGLYAMQKITNNMVPERWERSRIPPTKAELDSTSILKVRIVSASAKVRVGGPSEDRNDLKNSELKERVWTGVVPVWQMWGDPVPGKENGREEVEEYIEKWRLEENRRAKTEAFGAVEKVEK</sequence>
<reference evidence="1" key="1">
    <citation type="journal article" date="2020" name="Stud. Mycol.">
        <title>101 Dothideomycetes genomes: a test case for predicting lifestyles and emergence of pathogens.</title>
        <authorList>
            <person name="Haridas S."/>
            <person name="Albert R."/>
            <person name="Binder M."/>
            <person name="Bloem J."/>
            <person name="Labutti K."/>
            <person name="Salamov A."/>
            <person name="Andreopoulos B."/>
            <person name="Baker S."/>
            <person name="Barry K."/>
            <person name="Bills G."/>
            <person name="Bluhm B."/>
            <person name="Cannon C."/>
            <person name="Castanera R."/>
            <person name="Culley D."/>
            <person name="Daum C."/>
            <person name="Ezra D."/>
            <person name="Gonzalez J."/>
            <person name="Henrissat B."/>
            <person name="Kuo A."/>
            <person name="Liang C."/>
            <person name="Lipzen A."/>
            <person name="Lutzoni F."/>
            <person name="Magnuson J."/>
            <person name="Mondo S."/>
            <person name="Nolan M."/>
            <person name="Ohm R."/>
            <person name="Pangilinan J."/>
            <person name="Park H.-J."/>
            <person name="Ramirez L."/>
            <person name="Alfaro M."/>
            <person name="Sun H."/>
            <person name="Tritt A."/>
            <person name="Yoshinaga Y."/>
            <person name="Zwiers L.-H."/>
            <person name="Turgeon B."/>
            <person name="Goodwin S."/>
            <person name="Spatafora J."/>
            <person name="Crous P."/>
            <person name="Grigoriev I."/>
        </authorList>
    </citation>
    <scope>NUCLEOTIDE SEQUENCE</scope>
    <source>
        <strain evidence="1">CBS 119925</strain>
    </source>
</reference>
<dbReference type="Gene3D" id="2.30.110.10">
    <property type="entry name" value="Electron Transport, Fmn-binding Protein, Chain A"/>
    <property type="match status" value="1"/>
</dbReference>
<dbReference type="Pfam" id="PF12900">
    <property type="entry name" value="Pyridox_ox_2"/>
    <property type="match status" value="1"/>
</dbReference>
<proteinExistence type="predicted"/>
<dbReference type="OrthoDB" id="444432at2759"/>
<dbReference type="InterPro" id="IPR024747">
    <property type="entry name" value="Pyridox_Oxase-rel"/>
</dbReference>
<dbReference type="Proteomes" id="UP000799440">
    <property type="component" value="Unassembled WGS sequence"/>
</dbReference>